<name>A0ACB8TNG8_9APHY</name>
<reference evidence="1" key="1">
    <citation type="journal article" date="2021" name="Environ. Microbiol.">
        <title>Gene family expansions and transcriptome signatures uncover fungal adaptations to wood decay.</title>
        <authorList>
            <person name="Hage H."/>
            <person name="Miyauchi S."/>
            <person name="Viragh M."/>
            <person name="Drula E."/>
            <person name="Min B."/>
            <person name="Chaduli D."/>
            <person name="Navarro D."/>
            <person name="Favel A."/>
            <person name="Norest M."/>
            <person name="Lesage-Meessen L."/>
            <person name="Balint B."/>
            <person name="Merenyi Z."/>
            <person name="de Eugenio L."/>
            <person name="Morin E."/>
            <person name="Martinez A.T."/>
            <person name="Baldrian P."/>
            <person name="Stursova M."/>
            <person name="Martinez M.J."/>
            <person name="Novotny C."/>
            <person name="Magnuson J.K."/>
            <person name="Spatafora J.W."/>
            <person name="Maurice S."/>
            <person name="Pangilinan J."/>
            <person name="Andreopoulos W."/>
            <person name="LaButti K."/>
            <person name="Hundley H."/>
            <person name="Na H."/>
            <person name="Kuo A."/>
            <person name="Barry K."/>
            <person name="Lipzen A."/>
            <person name="Henrissat B."/>
            <person name="Riley R."/>
            <person name="Ahrendt S."/>
            <person name="Nagy L.G."/>
            <person name="Grigoriev I.V."/>
            <person name="Martin F."/>
            <person name="Rosso M.N."/>
        </authorList>
    </citation>
    <scope>NUCLEOTIDE SEQUENCE</scope>
    <source>
        <strain evidence="1">CBS 384.51</strain>
    </source>
</reference>
<evidence type="ECO:0000313" key="2">
    <source>
        <dbReference type="Proteomes" id="UP001055072"/>
    </source>
</evidence>
<comment type="caution">
    <text evidence="1">The sequence shown here is derived from an EMBL/GenBank/DDBJ whole genome shotgun (WGS) entry which is preliminary data.</text>
</comment>
<protein>
    <submittedName>
        <fullName evidence="1">Uncharacterized protein</fullName>
    </submittedName>
</protein>
<dbReference type="Proteomes" id="UP001055072">
    <property type="component" value="Unassembled WGS sequence"/>
</dbReference>
<keyword evidence="2" id="KW-1185">Reference proteome</keyword>
<proteinExistence type="predicted"/>
<dbReference type="EMBL" id="MU274961">
    <property type="protein sequence ID" value="KAI0083531.1"/>
    <property type="molecule type" value="Genomic_DNA"/>
</dbReference>
<evidence type="ECO:0000313" key="1">
    <source>
        <dbReference type="EMBL" id="KAI0083531.1"/>
    </source>
</evidence>
<sequence length="67" mass="7483">MGARTPRRLACGWRGIIDYYRCSVCAIIPCTFSLLIVPSDRSSPSHRPGVLKRPLHDLPSREGCIDD</sequence>
<accession>A0ACB8TNG8</accession>
<organism evidence="1 2">
    <name type="scientific">Irpex rosettiformis</name>
    <dbReference type="NCBI Taxonomy" id="378272"/>
    <lineage>
        <taxon>Eukaryota</taxon>
        <taxon>Fungi</taxon>
        <taxon>Dikarya</taxon>
        <taxon>Basidiomycota</taxon>
        <taxon>Agaricomycotina</taxon>
        <taxon>Agaricomycetes</taxon>
        <taxon>Polyporales</taxon>
        <taxon>Irpicaceae</taxon>
        <taxon>Irpex</taxon>
    </lineage>
</organism>
<gene>
    <name evidence="1" type="ORF">BDY19DRAFT_977618</name>
</gene>